<keyword evidence="1" id="KW-0732">Signal</keyword>
<proteinExistence type="predicted"/>
<organism evidence="2 3">
    <name type="scientific">Bacillus seohaeanensis</name>
    <dbReference type="NCBI Taxonomy" id="284580"/>
    <lineage>
        <taxon>Bacteria</taxon>
        <taxon>Bacillati</taxon>
        <taxon>Bacillota</taxon>
        <taxon>Bacilli</taxon>
        <taxon>Bacillales</taxon>
        <taxon>Bacillaceae</taxon>
        <taxon>Bacillus</taxon>
    </lineage>
</organism>
<keyword evidence="3" id="KW-1185">Reference proteome</keyword>
<accession>A0ABW5RN13</accession>
<dbReference type="RefSeq" id="WP_071413393.1">
    <property type="nucleotide sequence ID" value="NZ_JBHUMF010000012.1"/>
</dbReference>
<evidence type="ECO:0000313" key="2">
    <source>
        <dbReference type="EMBL" id="MFD2680082.1"/>
    </source>
</evidence>
<reference evidence="3" key="1">
    <citation type="journal article" date="2019" name="Int. J. Syst. Evol. Microbiol.">
        <title>The Global Catalogue of Microorganisms (GCM) 10K type strain sequencing project: providing services to taxonomists for standard genome sequencing and annotation.</title>
        <authorList>
            <consortium name="The Broad Institute Genomics Platform"/>
            <consortium name="The Broad Institute Genome Sequencing Center for Infectious Disease"/>
            <person name="Wu L."/>
            <person name="Ma J."/>
        </authorList>
    </citation>
    <scope>NUCLEOTIDE SEQUENCE [LARGE SCALE GENOMIC DNA]</scope>
    <source>
        <strain evidence="3">KCTC 3913</strain>
    </source>
</reference>
<name>A0ABW5RN13_9BACI</name>
<comment type="caution">
    <text evidence="2">The sequence shown here is derived from an EMBL/GenBank/DDBJ whole genome shotgun (WGS) entry which is preliminary data.</text>
</comment>
<dbReference type="Proteomes" id="UP001597506">
    <property type="component" value="Unassembled WGS sequence"/>
</dbReference>
<evidence type="ECO:0008006" key="4">
    <source>
        <dbReference type="Google" id="ProtNLM"/>
    </source>
</evidence>
<dbReference type="Gene3D" id="2.60.40.10">
    <property type="entry name" value="Immunoglobulins"/>
    <property type="match status" value="1"/>
</dbReference>
<dbReference type="EMBL" id="JBHUMF010000012">
    <property type="protein sequence ID" value="MFD2680082.1"/>
    <property type="molecule type" value="Genomic_DNA"/>
</dbReference>
<dbReference type="InterPro" id="IPR013783">
    <property type="entry name" value="Ig-like_fold"/>
</dbReference>
<gene>
    <name evidence="2" type="ORF">ACFSUL_04885</name>
</gene>
<evidence type="ECO:0000313" key="3">
    <source>
        <dbReference type="Proteomes" id="UP001597506"/>
    </source>
</evidence>
<feature type="signal peptide" evidence="1">
    <location>
        <begin position="1"/>
        <end position="23"/>
    </location>
</feature>
<feature type="chain" id="PRO_5045812277" description="DUF3238 domain-containing protein" evidence="1">
    <location>
        <begin position="24"/>
        <end position="456"/>
    </location>
</feature>
<protein>
    <recommendedName>
        <fullName evidence="4">DUF3238 domain-containing protein</fullName>
    </recommendedName>
</protein>
<sequence length="456" mass="52049">MRKFAIGSVILGGLLMVSNSASAEQNVVDVEQNKSVVNFHINEQADYYKVFQNGEILYQGVSPNFSDSLENEFEKYKVGIYKDNKLEEVVNLKVDNEEGSQDKVNKSLMIKEKDNLKEDIMSKKVDGNTLEAIITDEEVLLTWDALPDNDGKYEIFRDGEKIGQTKKLTFTDKKVKSGERYVYSVVGETEVNAKQKAAINKQLGDERLKKASKKELQEMYTVRGTLTSIVNTPSNTEEYLTKKETLLKGKKTEDKGNEFGIASFPGTSEWRNYIFRYTTFIPQESVEDPMPFNGTYLHGDDRSFDYFSNDYRTRVDVNAFLTWNDFTYDRYVGESLRCEDRACTDIIERDTAPKSGIEVIEDYSSSSKMQWRVKHDVGIPFGSIYPNINYYYEATLTSSPSLSISGAHDKAPSHEFYMATYASDDMVPLHLFSVDSEWDFAYLTPGTPQEYFSVSM</sequence>
<evidence type="ECO:0000256" key="1">
    <source>
        <dbReference type="SAM" id="SignalP"/>
    </source>
</evidence>